<reference evidence="2 3" key="1">
    <citation type="submission" date="2019-02" db="EMBL/GenBank/DDBJ databases">
        <title>Deep-cultivation of Planctomycetes and their phenomic and genomic characterization uncovers novel biology.</title>
        <authorList>
            <person name="Wiegand S."/>
            <person name="Jogler M."/>
            <person name="Boedeker C."/>
            <person name="Pinto D."/>
            <person name="Vollmers J."/>
            <person name="Rivas-Marin E."/>
            <person name="Kohn T."/>
            <person name="Peeters S.H."/>
            <person name="Heuer A."/>
            <person name="Rast P."/>
            <person name="Oberbeckmann S."/>
            <person name="Bunk B."/>
            <person name="Jeske O."/>
            <person name="Meyerdierks A."/>
            <person name="Storesund J.E."/>
            <person name="Kallscheuer N."/>
            <person name="Luecker S."/>
            <person name="Lage O.M."/>
            <person name="Pohl T."/>
            <person name="Merkel B.J."/>
            <person name="Hornburger P."/>
            <person name="Mueller R.-W."/>
            <person name="Bruemmer F."/>
            <person name="Labrenz M."/>
            <person name="Spormann A.M."/>
            <person name="Op Den Camp H."/>
            <person name="Overmann J."/>
            <person name="Amann R."/>
            <person name="Jetten M.S.M."/>
            <person name="Mascher T."/>
            <person name="Medema M.H."/>
            <person name="Devos D.P."/>
            <person name="Kaster A.-K."/>
            <person name="Ovreas L."/>
            <person name="Rohde M."/>
            <person name="Galperin M.Y."/>
            <person name="Jogler C."/>
        </authorList>
    </citation>
    <scope>NUCLEOTIDE SEQUENCE [LARGE SCALE GENOMIC DNA]</scope>
    <source>
        <strain evidence="2 3">Pla123a</strain>
    </source>
</reference>
<dbReference type="GO" id="GO:0004557">
    <property type="term" value="F:alpha-galactosidase activity"/>
    <property type="evidence" value="ECO:0007669"/>
    <property type="project" value="UniProtKB-EC"/>
</dbReference>
<dbReference type="EMBL" id="SJPO01000014">
    <property type="protein sequence ID" value="TWT66868.1"/>
    <property type="molecule type" value="Genomic_DNA"/>
</dbReference>
<dbReference type="Pfam" id="PF14509">
    <property type="entry name" value="GH97_C"/>
    <property type="match status" value="1"/>
</dbReference>
<dbReference type="InterPro" id="IPR052720">
    <property type="entry name" value="Glycosyl_hydrolase_97"/>
</dbReference>
<feature type="domain" description="Glycosyl-hydrolase 97 C-terminal oligomerisation" evidence="1">
    <location>
        <begin position="72"/>
        <end position="103"/>
    </location>
</feature>
<keyword evidence="2" id="KW-0378">Hydrolase</keyword>
<dbReference type="PANTHER" id="PTHR35803">
    <property type="entry name" value="GLUCAN 1,4-ALPHA-GLUCOSIDASE SUSB-RELATED"/>
    <property type="match status" value="1"/>
</dbReference>
<accession>A0A5C5XVZ4</accession>
<comment type="caution">
    <text evidence="2">The sequence shown here is derived from an EMBL/GenBank/DDBJ whole genome shotgun (WGS) entry which is preliminary data.</text>
</comment>
<dbReference type="Proteomes" id="UP000318478">
    <property type="component" value="Unassembled WGS sequence"/>
</dbReference>
<dbReference type="InterPro" id="IPR029483">
    <property type="entry name" value="GH97_C"/>
</dbReference>
<protein>
    <submittedName>
        <fullName evidence="2">Retaining alpha-galactosidase</fullName>
        <ecNumber evidence="2">3.2.1.22</ecNumber>
    </submittedName>
</protein>
<dbReference type="PANTHER" id="PTHR35803:SF2">
    <property type="entry name" value="RETAINING ALPHA-GALACTOSIDASE"/>
    <property type="match status" value="1"/>
</dbReference>
<name>A0A5C5XVZ4_9BACT</name>
<proteinExistence type="predicted"/>
<gene>
    <name evidence="2" type="ORF">Pla123a_45660</name>
</gene>
<sequence length="103" mass="11606">MATSPDITLGVSRVAIDLMAIMERPMSQGTRRHQLAMYVVYESPLQMLTDSPTQYRREPECLEFLRAVPTVCDDTRVLHAKLGDYVAVVRRSGDAWFVGAMTD</sequence>
<dbReference type="EC" id="3.2.1.22" evidence="2"/>
<keyword evidence="3" id="KW-1185">Reference proteome</keyword>
<keyword evidence="2" id="KW-0326">Glycosidase</keyword>
<dbReference type="AlphaFoldDB" id="A0A5C5XVZ4"/>
<evidence type="ECO:0000259" key="1">
    <source>
        <dbReference type="Pfam" id="PF14509"/>
    </source>
</evidence>
<dbReference type="Gene3D" id="3.20.20.70">
    <property type="entry name" value="Aldolase class I"/>
    <property type="match status" value="1"/>
</dbReference>
<dbReference type="InterPro" id="IPR013785">
    <property type="entry name" value="Aldolase_TIM"/>
</dbReference>
<organism evidence="2 3">
    <name type="scientific">Posidoniimonas polymericola</name>
    <dbReference type="NCBI Taxonomy" id="2528002"/>
    <lineage>
        <taxon>Bacteria</taxon>
        <taxon>Pseudomonadati</taxon>
        <taxon>Planctomycetota</taxon>
        <taxon>Planctomycetia</taxon>
        <taxon>Pirellulales</taxon>
        <taxon>Lacipirellulaceae</taxon>
        <taxon>Posidoniimonas</taxon>
    </lineage>
</organism>
<evidence type="ECO:0000313" key="3">
    <source>
        <dbReference type="Proteomes" id="UP000318478"/>
    </source>
</evidence>
<evidence type="ECO:0000313" key="2">
    <source>
        <dbReference type="EMBL" id="TWT66868.1"/>
    </source>
</evidence>